<proteinExistence type="predicted"/>
<dbReference type="InterPro" id="IPR028889">
    <property type="entry name" value="USP"/>
</dbReference>
<sequence length="1091" mass="125472">MLDQPWLDPKSSAEMFQTALLNFNEVSPESLDIETCFKTWSSRLIKYEVNEVVGCSNEDFVITGFTRLLTRCVSLARSRGIHVYNDVAEDIFQNLLFRPMATYTENSQPIESLPCLHGPSRSEIYTLVIQLVNDPENCVKMVKHNLHLFPKDQSLHDGFHADRGRWARSVAGHVGLQNMSNTCYLNSLMTQLFMNRTFRAFILEMPIDQADESQKLIHFLKVLFARMQNSYTKAVEPKDFVEAITDYEGEQIDIAVQMDVDEFFNLIFDRLEGQMPSMELKSSFRSHYGGQLVQQVKSNECPHISERTEPFSAIQCDIKGKSTLQESLKAYVEGEIMDGDNKYSCTTCDRHVDAVKRTCLKDIPNHLIFHLKRFEFDLQTMHRSKINDSFEFPTSIDMKPYTIEYLSGDEKNGENSSRDMFELVGVLVHSGTAESGHYYSYIRNRLSPSGAPEWFEFNDSEVSAFDPSTIPAACYGGTDGVTRDAMGQTYALSKPYSAYMLFYERSSLLSSSTVNQDSAVQTRLSIPRELELEIHSENEYFIRKYCMFDNNHIEFIRKLLDQQQRLFKNSIPYDHIHEKRALILGLDTLEQIATRFKDSTEGEALFNILNIYLINCPECCLEFFDWLCQKEEAITNLLVCNPYGKARANFLRLVMFALNQVRRKRPEVYGPIDESGDHDIEYEDTVLYKLCTSLMRSWNGLQWSIKTWGDYFGLLASISALGETEKVVMLDMGFLKKIMELLLMDHLQAPRKMEYLFENFAKIWAKRRPSLGNLGSVMGELMSLCDPHLTPCRDDENRTHFRHLSKFPLNATEYDYFSFSTKSQMQILSRLLESQTTTESMARLVANIVKSEVAPVEGPLLEQIKNTLLAGVPVDPAQEAEPFLMCLLYFVSVTKSPNYVREIIRRVSDEVPTIGTDGGSEHLLFFQELAVLKNLHLKPYLIKWRMIDYVALWAPPLLTYCDATVRENTEKLLDDILFDSLQDGDRPKARKGVEDLMNGCFTFIESKLPRLRQPCDEKTFENVLRVLEKCGEYQDDEETFRARSNALRLLIEKIILEEEEDADLASDEWGGSEIGSDTHEMEVQLDEYNST</sequence>
<dbReference type="InterPro" id="IPR001394">
    <property type="entry name" value="Peptidase_C19_UCH"/>
</dbReference>
<feature type="region of interest" description="Disordered" evidence="1">
    <location>
        <begin position="1064"/>
        <end position="1091"/>
    </location>
</feature>
<dbReference type="GO" id="GO:0004843">
    <property type="term" value="F:cysteine-type deubiquitinase activity"/>
    <property type="evidence" value="ECO:0007669"/>
    <property type="project" value="InterPro"/>
</dbReference>
<dbReference type="AlphaFoldDB" id="A0A3N4KTM3"/>
<dbReference type="Gene3D" id="3.90.70.10">
    <property type="entry name" value="Cysteine proteinases"/>
    <property type="match status" value="1"/>
</dbReference>
<evidence type="ECO:0000313" key="3">
    <source>
        <dbReference type="EMBL" id="RPB13954.1"/>
    </source>
</evidence>
<dbReference type="PROSITE" id="PS50235">
    <property type="entry name" value="USP_3"/>
    <property type="match status" value="1"/>
</dbReference>
<dbReference type="PANTHER" id="PTHR24006">
    <property type="entry name" value="UBIQUITIN CARBOXYL-TERMINAL HYDROLASE"/>
    <property type="match status" value="1"/>
</dbReference>
<evidence type="ECO:0000259" key="2">
    <source>
        <dbReference type="PROSITE" id="PS50235"/>
    </source>
</evidence>
<dbReference type="InterPro" id="IPR018200">
    <property type="entry name" value="USP_CS"/>
</dbReference>
<evidence type="ECO:0000256" key="1">
    <source>
        <dbReference type="SAM" id="MobiDB-lite"/>
    </source>
</evidence>
<feature type="domain" description="USP" evidence="2">
    <location>
        <begin position="174"/>
        <end position="506"/>
    </location>
</feature>
<dbReference type="InterPro" id="IPR021905">
    <property type="entry name" value="DUF3517"/>
</dbReference>
<dbReference type="PROSITE" id="PS00973">
    <property type="entry name" value="USP_2"/>
    <property type="match status" value="1"/>
</dbReference>
<dbReference type="InterPro" id="IPR038765">
    <property type="entry name" value="Papain-like_cys_pep_sf"/>
</dbReference>
<dbReference type="PANTHER" id="PTHR24006:SF827">
    <property type="entry name" value="UBIQUITIN CARBOXYL-TERMINAL HYDROLASE 34"/>
    <property type="match status" value="1"/>
</dbReference>
<dbReference type="GO" id="GO:0005829">
    <property type="term" value="C:cytosol"/>
    <property type="evidence" value="ECO:0007669"/>
    <property type="project" value="TreeGrafter"/>
</dbReference>
<dbReference type="InterPro" id="IPR050164">
    <property type="entry name" value="Peptidase_C19"/>
</dbReference>
<dbReference type="FunFam" id="3.90.70.10:FF:000136">
    <property type="entry name" value="Ubiquitin C-terminal hydrolase, putative"/>
    <property type="match status" value="1"/>
</dbReference>
<keyword evidence="4" id="KW-1185">Reference proteome</keyword>
<organism evidence="3 4">
    <name type="scientific">Morchella conica CCBAS932</name>
    <dbReference type="NCBI Taxonomy" id="1392247"/>
    <lineage>
        <taxon>Eukaryota</taxon>
        <taxon>Fungi</taxon>
        <taxon>Dikarya</taxon>
        <taxon>Ascomycota</taxon>
        <taxon>Pezizomycotina</taxon>
        <taxon>Pezizomycetes</taxon>
        <taxon>Pezizales</taxon>
        <taxon>Morchellaceae</taxon>
        <taxon>Morchella</taxon>
    </lineage>
</organism>
<dbReference type="GO" id="GO:0005634">
    <property type="term" value="C:nucleus"/>
    <property type="evidence" value="ECO:0007669"/>
    <property type="project" value="TreeGrafter"/>
</dbReference>
<evidence type="ECO:0000313" key="4">
    <source>
        <dbReference type="Proteomes" id="UP000277580"/>
    </source>
</evidence>
<dbReference type="CDD" id="cd02659">
    <property type="entry name" value="peptidase_C19C"/>
    <property type="match status" value="1"/>
</dbReference>
<dbReference type="Pfam" id="PF12030">
    <property type="entry name" value="DUF3517"/>
    <property type="match status" value="1"/>
</dbReference>
<dbReference type="Proteomes" id="UP000277580">
    <property type="component" value="Unassembled WGS sequence"/>
</dbReference>
<dbReference type="SUPFAM" id="SSF54001">
    <property type="entry name" value="Cysteine proteinases"/>
    <property type="match status" value="1"/>
</dbReference>
<dbReference type="OrthoDB" id="420187at2759"/>
<protein>
    <submittedName>
        <fullName evidence="3">Cysteine proteinase</fullName>
    </submittedName>
</protein>
<accession>A0A3N4KTM3</accession>
<dbReference type="GO" id="GO:0016579">
    <property type="term" value="P:protein deubiquitination"/>
    <property type="evidence" value="ECO:0007669"/>
    <property type="project" value="InterPro"/>
</dbReference>
<name>A0A3N4KTM3_9PEZI</name>
<gene>
    <name evidence="3" type="ORF">P167DRAFT_552782</name>
</gene>
<dbReference type="Pfam" id="PF00443">
    <property type="entry name" value="UCH"/>
    <property type="match status" value="1"/>
</dbReference>
<dbReference type="STRING" id="1392247.A0A3N4KTM3"/>
<dbReference type="EMBL" id="ML119120">
    <property type="protein sequence ID" value="RPB13954.1"/>
    <property type="molecule type" value="Genomic_DNA"/>
</dbReference>
<dbReference type="InParanoid" id="A0A3N4KTM3"/>
<reference evidence="3 4" key="1">
    <citation type="journal article" date="2018" name="Nat. Ecol. Evol.">
        <title>Pezizomycetes genomes reveal the molecular basis of ectomycorrhizal truffle lifestyle.</title>
        <authorList>
            <person name="Murat C."/>
            <person name="Payen T."/>
            <person name="Noel B."/>
            <person name="Kuo A."/>
            <person name="Morin E."/>
            <person name="Chen J."/>
            <person name="Kohler A."/>
            <person name="Krizsan K."/>
            <person name="Balestrini R."/>
            <person name="Da Silva C."/>
            <person name="Montanini B."/>
            <person name="Hainaut M."/>
            <person name="Levati E."/>
            <person name="Barry K.W."/>
            <person name="Belfiori B."/>
            <person name="Cichocki N."/>
            <person name="Clum A."/>
            <person name="Dockter R.B."/>
            <person name="Fauchery L."/>
            <person name="Guy J."/>
            <person name="Iotti M."/>
            <person name="Le Tacon F."/>
            <person name="Lindquist E.A."/>
            <person name="Lipzen A."/>
            <person name="Malagnac F."/>
            <person name="Mello A."/>
            <person name="Molinier V."/>
            <person name="Miyauchi S."/>
            <person name="Poulain J."/>
            <person name="Riccioni C."/>
            <person name="Rubini A."/>
            <person name="Sitrit Y."/>
            <person name="Splivallo R."/>
            <person name="Traeger S."/>
            <person name="Wang M."/>
            <person name="Zifcakova L."/>
            <person name="Wipf D."/>
            <person name="Zambonelli A."/>
            <person name="Paolocci F."/>
            <person name="Nowrousian M."/>
            <person name="Ottonello S."/>
            <person name="Baldrian P."/>
            <person name="Spatafora J.W."/>
            <person name="Henrissat B."/>
            <person name="Nagy L.G."/>
            <person name="Aury J.M."/>
            <person name="Wincker P."/>
            <person name="Grigoriev I.V."/>
            <person name="Bonfante P."/>
            <person name="Martin F.M."/>
        </authorList>
    </citation>
    <scope>NUCLEOTIDE SEQUENCE [LARGE SCALE GENOMIC DNA]</scope>
    <source>
        <strain evidence="3 4">CCBAS932</strain>
    </source>
</reference>